<dbReference type="GO" id="GO:0005829">
    <property type="term" value="C:cytosol"/>
    <property type="evidence" value="ECO:0007669"/>
    <property type="project" value="TreeGrafter"/>
</dbReference>
<dbReference type="SUPFAM" id="SSF54637">
    <property type="entry name" value="Thioesterase/thiol ester dehydrase-isomerase"/>
    <property type="match status" value="1"/>
</dbReference>
<protein>
    <submittedName>
        <fullName evidence="3">PaaI family thioesterase</fullName>
    </submittedName>
</protein>
<dbReference type="GO" id="GO:0061522">
    <property type="term" value="F:1,4-dihydroxy-2-naphthoyl-CoA thioesterase activity"/>
    <property type="evidence" value="ECO:0007669"/>
    <property type="project" value="TreeGrafter"/>
</dbReference>
<evidence type="ECO:0000313" key="4">
    <source>
        <dbReference type="Proteomes" id="UP001107961"/>
    </source>
</evidence>
<accession>A0A9Q3W729</accession>
<reference evidence="3" key="1">
    <citation type="submission" date="2022-01" db="EMBL/GenBank/DDBJ databases">
        <authorList>
            <person name="Karlyshev A.V."/>
            <person name="Jaspars M."/>
        </authorList>
    </citation>
    <scope>NUCLEOTIDE SEQUENCE</scope>
    <source>
        <strain evidence="3">AGSA3-2</strain>
    </source>
</reference>
<dbReference type="Gene3D" id="3.10.129.10">
    <property type="entry name" value="Hotdog Thioesterase"/>
    <property type="match status" value="1"/>
</dbReference>
<dbReference type="KEGG" id="axe:P40_11255"/>
<dbReference type="EMBL" id="JAJVKT010000021">
    <property type="protein sequence ID" value="MCE7510219.1"/>
    <property type="molecule type" value="Genomic_DNA"/>
</dbReference>
<keyword evidence="1" id="KW-0378">Hydrolase</keyword>
<dbReference type="PANTHER" id="PTHR43240">
    <property type="entry name" value="1,4-DIHYDROXY-2-NAPHTHOYL-COA THIOESTERASE 1"/>
    <property type="match status" value="1"/>
</dbReference>
<dbReference type="GeneID" id="94686899"/>
<keyword evidence="4" id="KW-1185">Reference proteome</keyword>
<feature type="domain" description="Thioesterase" evidence="2">
    <location>
        <begin position="56"/>
        <end position="132"/>
    </location>
</feature>
<dbReference type="Pfam" id="PF03061">
    <property type="entry name" value="4HBT"/>
    <property type="match status" value="1"/>
</dbReference>
<dbReference type="Proteomes" id="UP001107961">
    <property type="component" value="Unassembled WGS sequence"/>
</dbReference>
<comment type="caution">
    <text evidence="3">The sequence shown here is derived from an EMBL/GenBank/DDBJ whole genome shotgun (WGS) entry which is preliminary data.</text>
</comment>
<dbReference type="RefSeq" id="WP_035451564.1">
    <property type="nucleotide sequence ID" value="NZ_CBDDTQ010000005.1"/>
</dbReference>
<dbReference type="PANTHER" id="PTHR43240:SF7">
    <property type="entry name" value="BLR7284 PROTEIN"/>
    <property type="match status" value="1"/>
</dbReference>
<organism evidence="3 4">
    <name type="scientific">Alloalcanivorax xenomutans</name>
    <dbReference type="NCBI Taxonomy" id="1094342"/>
    <lineage>
        <taxon>Bacteria</taxon>
        <taxon>Pseudomonadati</taxon>
        <taxon>Pseudomonadota</taxon>
        <taxon>Gammaproteobacteria</taxon>
        <taxon>Oceanospirillales</taxon>
        <taxon>Alcanivoracaceae</taxon>
        <taxon>Alloalcanivorax</taxon>
    </lineage>
</organism>
<gene>
    <name evidence="3" type="ORF">LZG35_16390</name>
</gene>
<dbReference type="NCBIfam" id="TIGR00369">
    <property type="entry name" value="unchar_dom_1"/>
    <property type="match status" value="1"/>
</dbReference>
<evidence type="ECO:0000256" key="1">
    <source>
        <dbReference type="ARBA" id="ARBA00022801"/>
    </source>
</evidence>
<sequence length="156" mass="17139">MTDSAVPYTRMDVCKRSLETVRHSRMLGLEVLSAEEEGVRLRLPWREDLVGNPDTGVLHGGAVFALMDHAGGMANSCRLYPAVEITPTIDLRIDHLHAPTPGKAVICDATCYRLSAHVTFVRMTAWEEGDEQGEPVATGQATYTRMKLDRSGRVAS</sequence>
<dbReference type="InterPro" id="IPR006683">
    <property type="entry name" value="Thioestr_dom"/>
</dbReference>
<proteinExistence type="predicted"/>
<evidence type="ECO:0000259" key="2">
    <source>
        <dbReference type="Pfam" id="PF03061"/>
    </source>
</evidence>
<evidence type="ECO:0000313" key="3">
    <source>
        <dbReference type="EMBL" id="MCE7510219.1"/>
    </source>
</evidence>
<dbReference type="InterPro" id="IPR029069">
    <property type="entry name" value="HotDog_dom_sf"/>
</dbReference>
<dbReference type="AlphaFoldDB" id="A0A9Q3W729"/>
<dbReference type="InterPro" id="IPR003736">
    <property type="entry name" value="PAAI_dom"/>
</dbReference>
<name>A0A9Q3W729_9GAMM</name>
<dbReference type="CDD" id="cd03443">
    <property type="entry name" value="PaaI_thioesterase"/>
    <property type="match status" value="1"/>
</dbReference>